<sequence length="58" mass="6571">MEALSSSIICRSREMTCVELYLVSLVISLISSTSIWAITMSLEVEFHMSLVSWSIWSI</sequence>
<keyword evidence="1" id="KW-0472">Membrane</keyword>
<proteinExistence type="predicted"/>
<name>A0A2P2NZP5_RHIMU</name>
<keyword evidence="1" id="KW-1133">Transmembrane helix</keyword>
<evidence type="ECO:0000313" key="2">
    <source>
        <dbReference type="EMBL" id="MBX47879.1"/>
    </source>
</evidence>
<keyword evidence="1" id="KW-0812">Transmembrane</keyword>
<dbReference type="EMBL" id="GGEC01067395">
    <property type="protein sequence ID" value="MBX47879.1"/>
    <property type="molecule type" value="Transcribed_RNA"/>
</dbReference>
<accession>A0A2P2NZP5</accession>
<dbReference type="AlphaFoldDB" id="A0A2P2NZP5"/>
<organism evidence="2">
    <name type="scientific">Rhizophora mucronata</name>
    <name type="common">Asiatic mangrove</name>
    <dbReference type="NCBI Taxonomy" id="61149"/>
    <lineage>
        <taxon>Eukaryota</taxon>
        <taxon>Viridiplantae</taxon>
        <taxon>Streptophyta</taxon>
        <taxon>Embryophyta</taxon>
        <taxon>Tracheophyta</taxon>
        <taxon>Spermatophyta</taxon>
        <taxon>Magnoliopsida</taxon>
        <taxon>eudicotyledons</taxon>
        <taxon>Gunneridae</taxon>
        <taxon>Pentapetalae</taxon>
        <taxon>rosids</taxon>
        <taxon>fabids</taxon>
        <taxon>Malpighiales</taxon>
        <taxon>Rhizophoraceae</taxon>
        <taxon>Rhizophora</taxon>
    </lineage>
</organism>
<evidence type="ECO:0000256" key="1">
    <source>
        <dbReference type="SAM" id="Phobius"/>
    </source>
</evidence>
<feature type="transmembrane region" description="Helical" evidence="1">
    <location>
        <begin position="20"/>
        <end position="39"/>
    </location>
</feature>
<reference evidence="2" key="1">
    <citation type="submission" date="2018-02" db="EMBL/GenBank/DDBJ databases">
        <title>Rhizophora mucronata_Transcriptome.</title>
        <authorList>
            <person name="Meera S.P."/>
            <person name="Sreeshan A."/>
            <person name="Augustine A."/>
        </authorList>
    </citation>
    <scope>NUCLEOTIDE SEQUENCE</scope>
    <source>
        <tissue evidence="2">Leaf</tissue>
    </source>
</reference>
<protein>
    <submittedName>
        <fullName evidence="2">Uncharacterized protein</fullName>
    </submittedName>
</protein>